<proteinExistence type="predicted"/>
<keyword evidence="2" id="KW-1133">Transmembrane helix</keyword>
<gene>
    <name evidence="3" type="ORF">DXC93_00030</name>
</gene>
<evidence type="ECO:0000313" key="4">
    <source>
        <dbReference type="Proteomes" id="UP000261324"/>
    </source>
</evidence>
<dbReference type="RefSeq" id="WP_005336179.1">
    <property type="nucleotide sequence ID" value="NZ_QSRA01000001.1"/>
</dbReference>
<keyword evidence="2" id="KW-0472">Membrane</keyword>
<keyword evidence="2" id="KW-0812">Transmembrane</keyword>
<evidence type="ECO:0000256" key="2">
    <source>
        <dbReference type="SAM" id="Phobius"/>
    </source>
</evidence>
<comment type="caution">
    <text evidence="3">The sequence shown here is derived from an EMBL/GenBank/DDBJ whole genome shotgun (WGS) entry which is preliminary data.</text>
</comment>
<feature type="region of interest" description="Disordered" evidence="1">
    <location>
        <begin position="119"/>
        <end position="143"/>
    </location>
</feature>
<dbReference type="AlphaFoldDB" id="A0A3E4Q1S2"/>
<feature type="transmembrane region" description="Helical" evidence="2">
    <location>
        <begin position="20"/>
        <end position="40"/>
    </location>
</feature>
<protein>
    <submittedName>
        <fullName evidence="3">Type II secretion system protein</fullName>
    </submittedName>
</protein>
<accession>A0A3E4Q1S2</accession>
<name>A0A3E4Q1S2_9FIRM</name>
<reference evidence="3 4" key="1">
    <citation type="submission" date="2018-08" db="EMBL/GenBank/DDBJ databases">
        <title>A genome reference for cultivated species of the human gut microbiota.</title>
        <authorList>
            <person name="Zou Y."/>
            <person name="Xue W."/>
            <person name="Luo G."/>
        </authorList>
    </citation>
    <scope>NUCLEOTIDE SEQUENCE [LARGE SCALE GENOMIC DNA]</scope>
    <source>
        <strain evidence="3 4">TF09-3</strain>
    </source>
</reference>
<dbReference type="EMBL" id="QSRA01000001">
    <property type="protein sequence ID" value="RGK86254.1"/>
    <property type="molecule type" value="Genomic_DNA"/>
</dbReference>
<evidence type="ECO:0000313" key="3">
    <source>
        <dbReference type="EMBL" id="RGK86254.1"/>
    </source>
</evidence>
<evidence type="ECO:0000256" key="1">
    <source>
        <dbReference type="SAM" id="MobiDB-lite"/>
    </source>
</evidence>
<dbReference type="Proteomes" id="UP000261324">
    <property type="component" value="Unassembled WGS sequence"/>
</dbReference>
<sequence length="143" mass="15635">MRPIKKSRANAGETLVEVVASIFIFLILMGILQGAITYSSNSLKKNKEIRSDNAKIMEALQNTEVTSVEHNKSIDFNATNSDMSIKGNHVFSVATDLNKKIVTYTDSKGEEQTTTFYLYGSPDADASQNEEQVHTTPEGGGNS</sequence>
<organism evidence="3 4">
    <name type="scientific">Dorea formicigenerans</name>
    <dbReference type="NCBI Taxonomy" id="39486"/>
    <lineage>
        <taxon>Bacteria</taxon>
        <taxon>Bacillati</taxon>
        <taxon>Bacillota</taxon>
        <taxon>Clostridia</taxon>
        <taxon>Lachnospirales</taxon>
        <taxon>Lachnospiraceae</taxon>
        <taxon>Dorea</taxon>
    </lineage>
</organism>